<proteinExistence type="inferred from homology"/>
<dbReference type="InParanoid" id="A0A6I9V241"/>
<dbReference type="GO" id="GO:0030424">
    <property type="term" value="C:axon"/>
    <property type="evidence" value="ECO:0007669"/>
    <property type="project" value="TreeGrafter"/>
</dbReference>
<accession>A0A6I9V241</accession>
<dbReference type="RefSeq" id="XP_011202622.3">
    <property type="nucleotide sequence ID" value="XM_011204320.3"/>
</dbReference>
<evidence type="ECO:0000313" key="11">
    <source>
        <dbReference type="RefSeq" id="XP_011202622.3"/>
    </source>
</evidence>
<keyword evidence="9" id="KW-0175">Coiled coil</keyword>
<evidence type="ECO:0000256" key="9">
    <source>
        <dbReference type="SAM" id="Coils"/>
    </source>
</evidence>
<gene>
    <name evidence="11" type="primary">LOC105225721</name>
</gene>
<dbReference type="GO" id="GO:0043025">
    <property type="term" value="C:neuronal cell body"/>
    <property type="evidence" value="ECO:0007669"/>
    <property type="project" value="TreeGrafter"/>
</dbReference>
<dbReference type="Pfam" id="PF08395">
    <property type="entry name" value="7tm_7"/>
    <property type="match status" value="1"/>
</dbReference>
<feature type="transmembrane region" description="Helical" evidence="8">
    <location>
        <begin position="63"/>
        <end position="87"/>
    </location>
</feature>
<evidence type="ECO:0000256" key="7">
    <source>
        <dbReference type="ARBA" id="ARBA00023224"/>
    </source>
</evidence>
<feature type="coiled-coil region" evidence="9">
    <location>
        <begin position="291"/>
        <end position="322"/>
    </location>
</feature>
<feature type="transmembrane region" description="Helical" evidence="8">
    <location>
        <begin position="177"/>
        <end position="195"/>
    </location>
</feature>
<dbReference type="GO" id="GO:0005886">
    <property type="term" value="C:plasma membrane"/>
    <property type="evidence" value="ECO:0007669"/>
    <property type="project" value="UniProtKB-SubCell"/>
</dbReference>
<dbReference type="Proteomes" id="UP001652620">
    <property type="component" value="Chromosome 4"/>
</dbReference>
<keyword evidence="4 8" id="KW-1133">Transmembrane helix</keyword>
<dbReference type="InterPro" id="IPR013604">
    <property type="entry name" value="7TM_chemorcpt"/>
</dbReference>
<evidence type="ECO:0000256" key="3">
    <source>
        <dbReference type="ARBA" id="ARBA00022692"/>
    </source>
</evidence>
<evidence type="ECO:0000256" key="2">
    <source>
        <dbReference type="ARBA" id="ARBA00022475"/>
    </source>
</evidence>
<comment type="subcellular location">
    <subcellularLocation>
        <location evidence="1 8">Cell membrane</location>
        <topology evidence="1 8">Multi-pass membrane protein</topology>
    </subcellularLocation>
</comment>
<dbReference type="GO" id="GO:0007635">
    <property type="term" value="P:chemosensory behavior"/>
    <property type="evidence" value="ECO:0007669"/>
    <property type="project" value="TreeGrafter"/>
</dbReference>
<feature type="transmembrane region" description="Helical" evidence="8">
    <location>
        <begin position="20"/>
        <end position="42"/>
    </location>
</feature>
<evidence type="ECO:0000313" key="10">
    <source>
        <dbReference type="Proteomes" id="UP001652620"/>
    </source>
</evidence>
<name>A0A6I9V241_BACDO</name>
<evidence type="ECO:0000256" key="4">
    <source>
        <dbReference type="ARBA" id="ARBA00022989"/>
    </source>
</evidence>
<dbReference type="GO" id="GO:0030425">
    <property type="term" value="C:dendrite"/>
    <property type="evidence" value="ECO:0007669"/>
    <property type="project" value="TreeGrafter"/>
</dbReference>
<dbReference type="PANTHER" id="PTHR21143">
    <property type="entry name" value="INVERTEBRATE GUSTATORY RECEPTOR"/>
    <property type="match status" value="1"/>
</dbReference>
<dbReference type="GeneID" id="105225721"/>
<feature type="transmembrane region" description="Helical" evidence="8">
    <location>
        <begin position="145"/>
        <end position="165"/>
    </location>
</feature>
<dbReference type="OrthoDB" id="6478931at2759"/>
<feature type="transmembrane region" description="Helical" evidence="8">
    <location>
        <begin position="237"/>
        <end position="259"/>
    </location>
</feature>
<comment type="function">
    <text evidence="8">Gustatory receptor which mediates acceptance or avoidance behavior, depending on its substrates.</text>
</comment>
<dbReference type="PANTHER" id="PTHR21143:SF128">
    <property type="entry name" value="GUSTATORY RECEPTOR FOR BITTER TASTE 66A"/>
    <property type="match status" value="1"/>
</dbReference>
<dbReference type="GO" id="GO:0007165">
    <property type="term" value="P:signal transduction"/>
    <property type="evidence" value="ECO:0007669"/>
    <property type="project" value="UniProtKB-KW"/>
</dbReference>
<evidence type="ECO:0000256" key="5">
    <source>
        <dbReference type="ARBA" id="ARBA00023136"/>
    </source>
</evidence>
<dbReference type="KEGG" id="bdr:105225721"/>
<keyword evidence="3 8" id="KW-0812">Transmembrane</keyword>
<keyword evidence="10" id="KW-1185">Reference proteome</keyword>
<keyword evidence="5 8" id="KW-0472">Membrane</keyword>
<keyword evidence="7 8" id="KW-0807">Transducer</keyword>
<protein>
    <recommendedName>
        <fullName evidence="8">Gustatory receptor</fullName>
    </recommendedName>
</protein>
<evidence type="ECO:0000256" key="8">
    <source>
        <dbReference type="RuleBase" id="RU363108"/>
    </source>
</evidence>
<reference evidence="11" key="1">
    <citation type="submission" date="2025-08" db="UniProtKB">
        <authorList>
            <consortium name="RefSeq"/>
        </authorList>
    </citation>
    <scope>IDENTIFICATION</scope>
    <source>
        <tissue evidence="11">Adult</tissue>
    </source>
</reference>
<comment type="similarity">
    <text evidence="8">Belongs to the insect chemoreceptor superfamily. Gustatory receptor (GR) family.</text>
</comment>
<evidence type="ECO:0000256" key="1">
    <source>
        <dbReference type="ARBA" id="ARBA00004651"/>
    </source>
</evidence>
<evidence type="ECO:0000256" key="6">
    <source>
        <dbReference type="ARBA" id="ARBA00023170"/>
    </source>
</evidence>
<feature type="transmembrane region" description="Helical" evidence="8">
    <location>
        <begin position="409"/>
        <end position="433"/>
    </location>
</feature>
<dbReference type="GO" id="GO:0008049">
    <property type="term" value="P:male courtship behavior"/>
    <property type="evidence" value="ECO:0007669"/>
    <property type="project" value="TreeGrafter"/>
</dbReference>
<dbReference type="GO" id="GO:0050909">
    <property type="term" value="P:sensory perception of taste"/>
    <property type="evidence" value="ECO:0007669"/>
    <property type="project" value="InterPro"/>
</dbReference>
<keyword evidence="6 8" id="KW-0675">Receptor</keyword>
<keyword evidence="2 8" id="KW-1003">Cell membrane</keyword>
<organism evidence="10 11">
    <name type="scientific">Bactrocera dorsalis</name>
    <name type="common">Oriental fruit fly</name>
    <name type="synonym">Dacus dorsalis</name>
    <dbReference type="NCBI Taxonomy" id="27457"/>
    <lineage>
        <taxon>Eukaryota</taxon>
        <taxon>Metazoa</taxon>
        <taxon>Ecdysozoa</taxon>
        <taxon>Arthropoda</taxon>
        <taxon>Hexapoda</taxon>
        <taxon>Insecta</taxon>
        <taxon>Pterygota</taxon>
        <taxon>Neoptera</taxon>
        <taxon>Endopterygota</taxon>
        <taxon>Diptera</taxon>
        <taxon>Brachycera</taxon>
        <taxon>Muscomorpha</taxon>
        <taxon>Tephritoidea</taxon>
        <taxon>Tephritidae</taxon>
        <taxon>Bactrocera</taxon>
        <taxon>Bactrocera</taxon>
    </lineage>
</organism>
<dbReference type="AlphaFoldDB" id="A0A6I9V241"/>
<sequence length="588" mass="67287">MVTAQPAVMRSEAQPVGNPINHIFILCTIMIMIMQNGGAATAELDLVYQQFPLIKKKSPISAVTNYCVWHLAVIYCLHLGALAHNTYKTVNAAAAKMSEVNGRPQQFLHSFKSIYYLCKLLGVYPYDLQKFYYQGILQPSRLGSCVVVTIMCITFMLFNLSLFTFSDEEVITKNNHLSIIVTIVFTYITPATMFTDQIMAIRNQRRLPGLFERIDCVDEDLRQLGITVDNRRVQRGIWLMIAFTFFCEFFIFFSSIWFLVDELKWTTMLWIFTSLPTFYNTLDKIWFLGILLGLRDRFDAINAELERIAEELEKRQNQQLKGELYQEQDLVLQTLLPLRQEQIGDIKLERLVRNAFGESLLEPEPIRNYMLNITHESSLYTFKALQERFISLCQLHDSTCRIAKLLNELWSYPILILMAFGFVVVTSQLYFVYCATQPDHTIPLIFRSAKERSISTVFLTYIGGKCVSLMLYSWKTSQAARRAGICLHKCGVAADTNEVYEIVNHLSLKLLNHAINFSACGFFTLDMGTLYAVCGAITSYLIILIQFDMAAQQVRISKELAAANETTAIALVTENYTIGMMESTTPWD</sequence>
<feature type="transmembrane region" description="Helical" evidence="8">
    <location>
        <begin position="265"/>
        <end position="282"/>
    </location>
</feature>